<feature type="region of interest" description="Disordered" evidence="1">
    <location>
        <begin position="29"/>
        <end position="53"/>
    </location>
</feature>
<feature type="compositionally biased region" description="Polar residues" evidence="1">
    <location>
        <begin position="713"/>
        <end position="727"/>
    </location>
</feature>
<reference evidence="3" key="1">
    <citation type="submission" date="2025-08" db="UniProtKB">
        <authorList>
            <consortium name="RefSeq"/>
        </authorList>
    </citation>
    <scope>IDENTIFICATION</scope>
</reference>
<dbReference type="RefSeq" id="XP_029310956.1">
    <property type="nucleotide sequence ID" value="XM_029455096.1"/>
</dbReference>
<gene>
    <name evidence="3" type="primary">LOC115023825</name>
</gene>
<protein>
    <submittedName>
        <fullName evidence="3">Uncharacterized protein LOC115023825 isoform X1</fullName>
    </submittedName>
</protein>
<dbReference type="KEGG" id="cgob:115023825"/>
<feature type="region of interest" description="Disordered" evidence="1">
    <location>
        <begin position="703"/>
        <end position="751"/>
    </location>
</feature>
<dbReference type="AlphaFoldDB" id="A0A6J2RL52"/>
<accession>A0A6J2RL52</accession>
<dbReference type="GeneID" id="115023825"/>
<dbReference type="OrthoDB" id="8904524at2759"/>
<feature type="region of interest" description="Disordered" evidence="1">
    <location>
        <begin position="819"/>
        <end position="872"/>
    </location>
</feature>
<dbReference type="InParanoid" id="A0A6J2RL52"/>
<sequence length="872" mass="93521">MDSPVYWLKDECLPEITFLDDTCYSDHSMSDKENDSDVHSPVKHNGTTASDSDDKMVDLSESMYAPVCFLDVRYFPEITLLDVTRDSELLQFEELSSMEVIQDISPVDSLKNSMPPSEFNNQIVAEPCRSDMIQREELPSSTLTGNVTHTTISFSERSDKSEGGDIRQTSLEVTQDISTSSVLENSRPSLEPSGPNMVKIQTSAEDTSANVTHNKNSSSDMAVQCAASQLSTSDMQCNTSLKNVTFELYVEPVVNSNTVEANNEELLTSHDVELTSNEPQPRPKTSGFVNGAFTSLQAAQLSSSTDLSTTAQIQCPQNKTLDLPQFNVNSPNAVEATSVFKNITETSLEMNQNCSAVKTSGPGDMQNATFDRHSLQKSSVNTILGDAGATTFCLQNNTFDTKPPPKQNGTITLSESGSSDGNQNTFDKPSPNATSSPKENNSEVHHPEPFRHNGTTATDPNAKMVDTPESTFEANPAVAVASGAGRRDTKDHSQSGLPVTNGLSNSLGHQSMDLEKSKANTLNWDDTLDLKADSLITSTPMTNRKTFLPHPAAESLLLPSSAASQLLKHKPPSALPGRFEALTLGLPMTRQRTLAEALRYTSASDPPQTTGISSSYKLRATTGSKQPHSGLQRPQLSGILSGIQRAATGLRPQSVRNNTSASLSSNKLCGPTTVATNPMTKTSQANKQRLTRGEAMPIAKRKKIDTPLPYGSGETSPSSCDAANASKNLKRPTTSKRALPAKNQRDDAAMGASTAAEISTSCDAVSRAKLKLPASSHKALLAKPQGHGCANCVMLEQQLKMQSEEIRKLNEELLKKSPVAPGHPGQGPMMSGGPTLQQVTIGGGSSQQAGKMLSSIKTNLKSAPGSMHPYNR</sequence>
<feature type="compositionally biased region" description="Polar residues" evidence="1">
    <location>
        <begin position="494"/>
        <end position="507"/>
    </location>
</feature>
<dbReference type="Proteomes" id="UP000504630">
    <property type="component" value="Chromosome 18"/>
</dbReference>
<name>A0A6J2RL52_COTGO</name>
<feature type="region of interest" description="Disordered" evidence="1">
    <location>
        <begin position="655"/>
        <end position="690"/>
    </location>
</feature>
<keyword evidence="2" id="KW-1185">Reference proteome</keyword>
<evidence type="ECO:0000313" key="2">
    <source>
        <dbReference type="Proteomes" id="UP000504630"/>
    </source>
</evidence>
<feature type="region of interest" description="Disordered" evidence="1">
    <location>
        <begin position="396"/>
        <end position="507"/>
    </location>
</feature>
<organism evidence="2 3">
    <name type="scientific">Cottoperca gobio</name>
    <name type="common">Frogmouth</name>
    <name type="synonym">Aphritis gobio</name>
    <dbReference type="NCBI Taxonomy" id="56716"/>
    <lineage>
        <taxon>Eukaryota</taxon>
        <taxon>Metazoa</taxon>
        <taxon>Chordata</taxon>
        <taxon>Craniata</taxon>
        <taxon>Vertebrata</taxon>
        <taxon>Euteleostomi</taxon>
        <taxon>Actinopterygii</taxon>
        <taxon>Neopterygii</taxon>
        <taxon>Teleostei</taxon>
        <taxon>Neoteleostei</taxon>
        <taxon>Acanthomorphata</taxon>
        <taxon>Eupercaria</taxon>
        <taxon>Perciformes</taxon>
        <taxon>Notothenioidei</taxon>
        <taxon>Bovichtidae</taxon>
        <taxon>Cottoperca</taxon>
    </lineage>
</organism>
<feature type="compositionally biased region" description="Basic and acidic residues" evidence="1">
    <location>
        <begin position="29"/>
        <end position="40"/>
    </location>
</feature>
<evidence type="ECO:0000256" key="1">
    <source>
        <dbReference type="SAM" id="MobiDB-lite"/>
    </source>
</evidence>
<proteinExistence type="predicted"/>
<evidence type="ECO:0000313" key="3">
    <source>
        <dbReference type="RefSeq" id="XP_029310956.1"/>
    </source>
</evidence>
<feature type="compositionally biased region" description="Basic and acidic residues" evidence="1">
    <location>
        <begin position="440"/>
        <end position="451"/>
    </location>
</feature>
<feature type="compositionally biased region" description="Polar residues" evidence="1">
    <location>
        <begin position="407"/>
        <end position="439"/>
    </location>
</feature>
<feature type="compositionally biased region" description="Polar residues" evidence="1">
    <location>
        <begin position="655"/>
        <end position="688"/>
    </location>
</feature>